<organism evidence="2 3">
    <name type="scientific">Vibrio aquaticus</name>
    <dbReference type="NCBI Taxonomy" id="2496559"/>
    <lineage>
        <taxon>Bacteria</taxon>
        <taxon>Pseudomonadati</taxon>
        <taxon>Pseudomonadota</taxon>
        <taxon>Gammaproteobacteria</taxon>
        <taxon>Vibrionales</taxon>
        <taxon>Vibrionaceae</taxon>
        <taxon>Vibrio</taxon>
    </lineage>
</organism>
<dbReference type="InterPro" id="IPR016181">
    <property type="entry name" value="Acyl_CoA_acyltransferase"/>
</dbReference>
<reference evidence="2 3" key="1">
    <citation type="submission" date="2018-12" db="EMBL/GenBank/DDBJ databases">
        <title>Vibrio sp. isolated from China Sea.</title>
        <authorList>
            <person name="Li Y."/>
        </authorList>
    </citation>
    <scope>NUCLEOTIDE SEQUENCE [LARGE SCALE GENOMIC DNA]</scope>
    <source>
        <strain evidence="2 3">BEI207</strain>
    </source>
</reference>
<dbReference type="Proteomes" id="UP000268973">
    <property type="component" value="Unassembled WGS sequence"/>
</dbReference>
<dbReference type="CDD" id="cd04301">
    <property type="entry name" value="NAT_SF"/>
    <property type="match status" value="1"/>
</dbReference>
<dbReference type="AlphaFoldDB" id="A0A432CRY5"/>
<dbReference type="RefSeq" id="WP_126575990.1">
    <property type="nucleotide sequence ID" value="NZ_RXZH01000019.1"/>
</dbReference>
<keyword evidence="2" id="KW-0808">Transferase</keyword>
<dbReference type="Pfam" id="PF13508">
    <property type="entry name" value="Acetyltransf_7"/>
    <property type="match status" value="1"/>
</dbReference>
<proteinExistence type="predicted"/>
<sequence>MEIKDYSDDFLEAVSELYLSARVSTFTWLDTSGYQLSDFSRDTEGERVLVAIAGSEVLGFISIWEPENFIHHLYISNNHQGKNIGTQLLEKAKSSYSGLSLKCMSENVRAIGFYESNGFMKVQKGADSLGDYYLMEFSAKT</sequence>
<dbReference type="SUPFAM" id="SSF55729">
    <property type="entry name" value="Acyl-CoA N-acyltransferases (Nat)"/>
    <property type="match status" value="1"/>
</dbReference>
<dbReference type="OrthoDB" id="9789605at2"/>
<dbReference type="GO" id="GO:0016747">
    <property type="term" value="F:acyltransferase activity, transferring groups other than amino-acyl groups"/>
    <property type="evidence" value="ECO:0007669"/>
    <property type="project" value="InterPro"/>
</dbReference>
<evidence type="ECO:0000259" key="1">
    <source>
        <dbReference type="PROSITE" id="PS51186"/>
    </source>
</evidence>
<accession>A0A432CRY5</accession>
<evidence type="ECO:0000313" key="3">
    <source>
        <dbReference type="Proteomes" id="UP000268973"/>
    </source>
</evidence>
<dbReference type="Gene3D" id="3.40.630.30">
    <property type="match status" value="1"/>
</dbReference>
<dbReference type="PROSITE" id="PS51186">
    <property type="entry name" value="GNAT"/>
    <property type="match status" value="1"/>
</dbReference>
<feature type="domain" description="N-acetyltransferase" evidence="1">
    <location>
        <begin position="1"/>
        <end position="140"/>
    </location>
</feature>
<evidence type="ECO:0000313" key="2">
    <source>
        <dbReference type="EMBL" id="RTZ13573.1"/>
    </source>
</evidence>
<name>A0A432CRY5_9VIBR</name>
<keyword evidence="3" id="KW-1185">Reference proteome</keyword>
<protein>
    <submittedName>
        <fullName evidence="2">GNAT family N-acetyltransferase</fullName>
    </submittedName>
</protein>
<gene>
    <name evidence="2" type="ORF">EJ063_19715</name>
</gene>
<dbReference type="EMBL" id="RXZH01000019">
    <property type="protein sequence ID" value="RTZ13573.1"/>
    <property type="molecule type" value="Genomic_DNA"/>
</dbReference>
<comment type="caution">
    <text evidence="2">The sequence shown here is derived from an EMBL/GenBank/DDBJ whole genome shotgun (WGS) entry which is preliminary data.</text>
</comment>
<dbReference type="InterPro" id="IPR000182">
    <property type="entry name" value="GNAT_dom"/>
</dbReference>